<feature type="transmembrane region" description="Helical" evidence="10">
    <location>
        <begin position="123"/>
        <end position="145"/>
    </location>
</feature>
<comment type="subcellular location">
    <subcellularLocation>
        <location evidence="10">Cell membrane</location>
        <topology evidence="10">Multi-pass membrane protein</topology>
    </subcellularLocation>
</comment>
<feature type="transmembrane region" description="Helical" evidence="10">
    <location>
        <begin position="151"/>
        <end position="169"/>
    </location>
</feature>
<feature type="transmembrane region" description="Helical" evidence="10">
    <location>
        <begin position="6"/>
        <end position="28"/>
    </location>
</feature>
<proteinExistence type="inferred from homology"/>
<keyword evidence="6 10" id="KW-0443">Lipid metabolism</keyword>
<dbReference type="UniPathway" id="UPA00085"/>
<dbReference type="SMART" id="SM01207">
    <property type="entry name" value="G3P_acyltransf"/>
    <property type="match status" value="1"/>
</dbReference>
<keyword evidence="12" id="KW-1185">Reference proteome</keyword>
<keyword evidence="8 10" id="KW-0594">Phospholipid biosynthesis</keyword>
<dbReference type="STRING" id="1075417.SAMN05421823_103282"/>
<comment type="pathway">
    <text evidence="10">Lipid metabolism; phospholipid metabolism.</text>
</comment>
<organism evidence="11 12">
    <name type="scientific">Catalinimonas alkaloidigena</name>
    <dbReference type="NCBI Taxonomy" id="1075417"/>
    <lineage>
        <taxon>Bacteria</taxon>
        <taxon>Pseudomonadati</taxon>
        <taxon>Bacteroidota</taxon>
        <taxon>Cytophagia</taxon>
        <taxon>Cytophagales</taxon>
        <taxon>Catalimonadaceae</taxon>
        <taxon>Catalinimonas</taxon>
    </lineage>
</organism>
<comment type="subunit">
    <text evidence="10">Probably interacts with PlsX.</text>
</comment>
<keyword evidence="7 10" id="KW-0472">Membrane</keyword>
<dbReference type="PANTHER" id="PTHR30309:SF0">
    <property type="entry name" value="GLYCEROL-3-PHOSPHATE ACYLTRANSFERASE-RELATED"/>
    <property type="match status" value="1"/>
</dbReference>
<evidence type="ECO:0000313" key="11">
    <source>
        <dbReference type="EMBL" id="SDK68531.1"/>
    </source>
</evidence>
<gene>
    <name evidence="10" type="primary">plsY</name>
    <name evidence="11" type="ORF">SAMN05421823_103282</name>
</gene>
<evidence type="ECO:0000256" key="7">
    <source>
        <dbReference type="ARBA" id="ARBA00023136"/>
    </source>
</evidence>
<dbReference type="EC" id="2.3.1.275" evidence="10"/>
<dbReference type="HAMAP" id="MF_01043">
    <property type="entry name" value="PlsY"/>
    <property type="match status" value="1"/>
</dbReference>
<dbReference type="GO" id="GO:0043772">
    <property type="term" value="F:acyl-phosphate glycerol-3-phosphate acyltransferase activity"/>
    <property type="evidence" value="ECO:0007669"/>
    <property type="project" value="UniProtKB-UniRule"/>
</dbReference>
<dbReference type="Proteomes" id="UP000198510">
    <property type="component" value="Unassembled WGS sequence"/>
</dbReference>
<feature type="transmembrane region" description="Helical" evidence="10">
    <location>
        <begin position="92"/>
        <end position="111"/>
    </location>
</feature>
<keyword evidence="5 10" id="KW-1133">Transmembrane helix</keyword>
<protein>
    <recommendedName>
        <fullName evidence="10">Glycerol-3-phosphate acyltransferase</fullName>
    </recommendedName>
    <alternativeName>
        <fullName evidence="10">Acyl-PO4 G3P acyltransferase</fullName>
    </alternativeName>
    <alternativeName>
        <fullName evidence="10">Acyl-phosphate--glycerol-3-phosphate acyltransferase</fullName>
    </alternativeName>
    <alternativeName>
        <fullName evidence="10">G3P acyltransferase</fullName>
        <shortName evidence="10">GPAT</shortName>
        <ecNumber evidence="10">2.3.1.275</ecNumber>
    </alternativeName>
    <alternativeName>
        <fullName evidence="10">Lysophosphatidic acid synthase</fullName>
        <shortName evidence="10">LPA synthase</shortName>
    </alternativeName>
</protein>
<dbReference type="EMBL" id="FNFO01000003">
    <property type="protein sequence ID" value="SDK68531.1"/>
    <property type="molecule type" value="Genomic_DNA"/>
</dbReference>
<keyword evidence="2 10" id="KW-0444">Lipid biosynthesis</keyword>
<comment type="catalytic activity">
    <reaction evidence="10">
        <text>an acyl phosphate + sn-glycerol 3-phosphate = a 1-acyl-sn-glycero-3-phosphate + phosphate</text>
        <dbReference type="Rhea" id="RHEA:34075"/>
        <dbReference type="ChEBI" id="CHEBI:43474"/>
        <dbReference type="ChEBI" id="CHEBI:57597"/>
        <dbReference type="ChEBI" id="CHEBI:57970"/>
        <dbReference type="ChEBI" id="CHEBI:59918"/>
        <dbReference type="EC" id="2.3.1.275"/>
    </reaction>
</comment>
<dbReference type="InterPro" id="IPR003811">
    <property type="entry name" value="G3P_acylTferase_PlsY"/>
</dbReference>
<comment type="similarity">
    <text evidence="10">Belongs to the PlsY family.</text>
</comment>
<evidence type="ECO:0000256" key="10">
    <source>
        <dbReference type="HAMAP-Rule" id="MF_01043"/>
    </source>
</evidence>
<dbReference type="GO" id="GO:0008654">
    <property type="term" value="P:phospholipid biosynthetic process"/>
    <property type="evidence" value="ECO:0007669"/>
    <property type="project" value="UniProtKB-UniRule"/>
</dbReference>
<feature type="transmembrane region" description="Helical" evidence="10">
    <location>
        <begin position="176"/>
        <end position="193"/>
    </location>
</feature>
<evidence type="ECO:0000256" key="6">
    <source>
        <dbReference type="ARBA" id="ARBA00023098"/>
    </source>
</evidence>
<name>A0A1G9DXC1_9BACT</name>
<evidence type="ECO:0000256" key="2">
    <source>
        <dbReference type="ARBA" id="ARBA00022516"/>
    </source>
</evidence>
<dbReference type="GO" id="GO:0005886">
    <property type="term" value="C:plasma membrane"/>
    <property type="evidence" value="ECO:0007669"/>
    <property type="project" value="UniProtKB-SubCell"/>
</dbReference>
<dbReference type="PANTHER" id="PTHR30309">
    <property type="entry name" value="INNER MEMBRANE PROTEIN YGIH"/>
    <property type="match status" value="1"/>
</dbReference>
<evidence type="ECO:0000256" key="9">
    <source>
        <dbReference type="ARBA" id="ARBA00023264"/>
    </source>
</evidence>
<comment type="function">
    <text evidence="10">Catalyzes the transfer of an acyl group from acyl-phosphate (acyl-PO(4)) to glycerol-3-phosphate (G3P) to form lysophosphatidic acid (LPA). This enzyme utilizes acyl-phosphate as fatty acyl donor, but not acyl-CoA or acyl-ACP.</text>
</comment>
<keyword evidence="9 10" id="KW-1208">Phospholipid metabolism</keyword>
<dbReference type="Pfam" id="PF02660">
    <property type="entry name" value="G3P_acyltransf"/>
    <property type="match status" value="1"/>
</dbReference>
<evidence type="ECO:0000256" key="4">
    <source>
        <dbReference type="ARBA" id="ARBA00022692"/>
    </source>
</evidence>
<keyword evidence="4 10" id="KW-0812">Transmembrane</keyword>
<reference evidence="11 12" key="1">
    <citation type="submission" date="2016-10" db="EMBL/GenBank/DDBJ databases">
        <authorList>
            <person name="de Groot N.N."/>
        </authorList>
    </citation>
    <scope>NUCLEOTIDE SEQUENCE [LARGE SCALE GENOMIC DNA]</scope>
    <source>
        <strain evidence="11 12">DSM 25186</strain>
    </source>
</reference>
<evidence type="ECO:0000256" key="5">
    <source>
        <dbReference type="ARBA" id="ARBA00022989"/>
    </source>
</evidence>
<evidence type="ECO:0000256" key="1">
    <source>
        <dbReference type="ARBA" id="ARBA00022475"/>
    </source>
</evidence>
<keyword evidence="11" id="KW-0012">Acyltransferase</keyword>
<dbReference type="AlphaFoldDB" id="A0A1G9DXC1"/>
<feature type="transmembrane region" description="Helical" evidence="10">
    <location>
        <begin position="61"/>
        <end position="86"/>
    </location>
</feature>
<evidence type="ECO:0000256" key="3">
    <source>
        <dbReference type="ARBA" id="ARBA00022679"/>
    </source>
</evidence>
<keyword evidence="1 10" id="KW-1003">Cell membrane</keyword>
<sequence>MDLLSILFIVLGAIAAYLIGSFPTAVWLGEGYYGIDVRHYGSGNAGATNTFRVLGKKAGTIVMLLDITKGFTAAQLASILALMGWVNADFLTFYKLIFGILAIVGHIFPIYTNFKGGKGVATLLGMALAIEPEVALVCIGIFFVVLLASRYVSLGSMIAALAFPLLLLLPRFSPDTPLLIIFGFALFAVVVLTHQKNIRRLIHGEENKTYLLRNRRNRDH</sequence>
<accession>A0A1G9DXC1</accession>
<dbReference type="NCBIfam" id="TIGR00023">
    <property type="entry name" value="glycerol-3-phosphate 1-O-acyltransferase PlsY"/>
    <property type="match status" value="1"/>
</dbReference>
<evidence type="ECO:0000313" key="12">
    <source>
        <dbReference type="Proteomes" id="UP000198510"/>
    </source>
</evidence>
<evidence type="ECO:0000256" key="8">
    <source>
        <dbReference type="ARBA" id="ARBA00023209"/>
    </source>
</evidence>
<keyword evidence="3 10" id="KW-0808">Transferase</keyword>